<evidence type="ECO:0000313" key="3">
    <source>
        <dbReference type="EMBL" id="ONG51576.1"/>
    </source>
</evidence>
<dbReference type="Proteomes" id="UP000188879">
    <property type="component" value="Unassembled WGS sequence"/>
</dbReference>
<dbReference type="RefSeq" id="WP_076958320.1">
    <property type="nucleotide sequence ID" value="NZ_MLCO01000160.1"/>
</dbReference>
<keyword evidence="1" id="KW-0812">Transmembrane</keyword>
<organism evidence="3 4">
    <name type="scientific">Teichococcus deserti</name>
    <dbReference type="NCBI Taxonomy" id="1817963"/>
    <lineage>
        <taxon>Bacteria</taxon>
        <taxon>Pseudomonadati</taxon>
        <taxon>Pseudomonadota</taxon>
        <taxon>Alphaproteobacteria</taxon>
        <taxon>Acetobacterales</taxon>
        <taxon>Roseomonadaceae</taxon>
        <taxon>Roseomonas</taxon>
    </lineage>
</organism>
<reference evidence="3 4" key="1">
    <citation type="submission" date="2016-10" db="EMBL/GenBank/DDBJ databases">
        <title>Draft Genome sequence of Roseomonas sp. strain M3.</title>
        <authorList>
            <person name="Subhash Y."/>
            <person name="Lee S."/>
        </authorList>
    </citation>
    <scope>NUCLEOTIDE SEQUENCE [LARGE SCALE GENOMIC DNA]</scope>
    <source>
        <strain evidence="3 4">M3</strain>
    </source>
</reference>
<sequence length="209" mass="22259">MDETARAGIAAAHARLLADDRLQFAFPDPLPATPPPATRSGGGSWNLDWLAHLGPVAQVILWGLVALLVLGLAWVVYRQLRQAHRRREGAVEAAIPPAEAERQAARAGALLAEADALAAAGRFAEAVRLLLHQSLAEIGTQRPRLLRPAHTSRDIAALAPLPAPVREAFGAIAAVVERAVFGGRAMGDAQWQECRGFYARLTEPAAWAA</sequence>
<feature type="transmembrane region" description="Helical" evidence="1">
    <location>
        <begin position="56"/>
        <end position="77"/>
    </location>
</feature>
<gene>
    <name evidence="3" type="ORF">BKE38_15930</name>
</gene>
<dbReference type="Pfam" id="PF13559">
    <property type="entry name" value="DUF4129"/>
    <property type="match status" value="1"/>
</dbReference>
<name>A0A1V2H2K5_9PROT</name>
<comment type="caution">
    <text evidence="3">The sequence shown here is derived from an EMBL/GenBank/DDBJ whole genome shotgun (WGS) entry which is preliminary data.</text>
</comment>
<protein>
    <recommendedName>
        <fullName evidence="2">Protein-glutamine gamma-glutamyltransferase-like C-terminal domain-containing protein</fullName>
    </recommendedName>
</protein>
<keyword evidence="1" id="KW-0472">Membrane</keyword>
<evidence type="ECO:0000259" key="2">
    <source>
        <dbReference type="Pfam" id="PF13559"/>
    </source>
</evidence>
<dbReference type="EMBL" id="MLCO01000160">
    <property type="protein sequence ID" value="ONG51576.1"/>
    <property type="molecule type" value="Genomic_DNA"/>
</dbReference>
<evidence type="ECO:0000313" key="4">
    <source>
        <dbReference type="Proteomes" id="UP000188879"/>
    </source>
</evidence>
<feature type="domain" description="Protein-glutamine gamma-glutamyltransferase-like C-terminal" evidence="2">
    <location>
        <begin position="144"/>
        <end position="195"/>
    </location>
</feature>
<evidence type="ECO:0000256" key="1">
    <source>
        <dbReference type="SAM" id="Phobius"/>
    </source>
</evidence>
<accession>A0A1V2H2K5</accession>
<proteinExistence type="predicted"/>
<dbReference type="AlphaFoldDB" id="A0A1V2H2K5"/>
<dbReference type="OrthoDB" id="8478645at2"/>
<keyword evidence="4" id="KW-1185">Reference proteome</keyword>
<dbReference type="InterPro" id="IPR025403">
    <property type="entry name" value="TgpA-like_C"/>
</dbReference>
<keyword evidence="1" id="KW-1133">Transmembrane helix</keyword>